<feature type="signal peptide" evidence="1">
    <location>
        <begin position="1"/>
        <end position="19"/>
    </location>
</feature>
<dbReference type="InterPro" id="IPR043781">
    <property type="entry name" value="DUF5723"/>
</dbReference>
<organism evidence="3 4">
    <name type="scientific">Epilithonimonas xixisoli</name>
    <dbReference type="NCBI Taxonomy" id="1476462"/>
    <lineage>
        <taxon>Bacteria</taxon>
        <taxon>Pseudomonadati</taxon>
        <taxon>Bacteroidota</taxon>
        <taxon>Flavobacteriia</taxon>
        <taxon>Flavobacteriales</taxon>
        <taxon>Weeksellaceae</taxon>
        <taxon>Chryseobacterium group</taxon>
        <taxon>Epilithonimonas</taxon>
    </lineage>
</organism>
<evidence type="ECO:0000313" key="4">
    <source>
        <dbReference type="Proteomes" id="UP000295313"/>
    </source>
</evidence>
<gene>
    <name evidence="3" type="ORF">B0I22_1230</name>
</gene>
<keyword evidence="4" id="KW-1185">Reference proteome</keyword>
<dbReference type="AlphaFoldDB" id="A0A4R8IBT6"/>
<dbReference type="EMBL" id="SOEO01000001">
    <property type="protein sequence ID" value="TDX87060.1"/>
    <property type="molecule type" value="Genomic_DNA"/>
</dbReference>
<reference evidence="3 4" key="1">
    <citation type="submission" date="2019-03" db="EMBL/GenBank/DDBJ databases">
        <title>Genomic Encyclopedia of Type Strains, Phase III (KMG-III): the genomes of soil and plant-associated and newly described type strains.</title>
        <authorList>
            <person name="Whitman W."/>
        </authorList>
    </citation>
    <scope>NUCLEOTIDE SEQUENCE [LARGE SCALE GENOMIC DNA]</scope>
    <source>
        <strain evidence="3 4">CGMCC 1.12802</strain>
    </source>
</reference>
<sequence>MYKIFSFCLFVFCFLKITAQNNWTFMNDNYSGINSAVLSPTQPFLNPNPWDVNLVSADLFLQNDYAYISQQSLLGIMKTPIYTANPKRNITGANTPDTFDFYNKNNANLLFGSDILGPSFSMTANINEKKFVFGLFSRMRTQASVLDFDNYLKYGNEMVPQPEEYLMKPFSAQVMNWNEIGLNASTSIFPNSDKQWILGFNLKYEIGLDATNIISHQSIDLTSSEPAIEDNPDLRNIYASNYNVSASYITNYNSESKRYEYKQNGFGLGLDLGITMLDKEPREDEYNSKFSFNIMDLGYINFKNGNNHQFINGSTIWIQNNPELENKKFESPEQYLKLLSQEAYGDENKSFVGNGFKMGLPTSINVNYSQKIKEHHFVNFNWIQRVPVFENSVKRNNVLNANYSVQKEAFGYGVSTTLSEYKNVQFGAYFRLGPLILGSENAFPILFQHKKLHAANFYMAIKFYPFWDNAFKRYNRQKCDCEK</sequence>
<evidence type="ECO:0000313" key="3">
    <source>
        <dbReference type="EMBL" id="TDX87060.1"/>
    </source>
</evidence>
<feature type="domain" description="DUF5723" evidence="2">
    <location>
        <begin position="95"/>
        <end position="437"/>
    </location>
</feature>
<proteinExistence type="predicted"/>
<evidence type="ECO:0000259" key="2">
    <source>
        <dbReference type="Pfam" id="PF18990"/>
    </source>
</evidence>
<comment type="caution">
    <text evidence="3">The sequence shown here is derived from an EMBL/GenBank/DDBJ whole genome shotgun (WGS) entry which is preliminary data.</text>
</comment>
<dbReference type="Pfam" id="PF18990">
    <property type="entry name" value="DUF5723"/>
    <property type="match status" value="1"/>
</dbReference>
<dbReference type="Proteomes" id="UP000295313">
    <property type="component" value="Unassembled WGS sequence"/>
</dbReference>
<feature type="chain" id="PRO_5020296210" description="DUF5723 domain-containing protein" evidence="1">
    <location>
        <begin position="20"/>
        <end position="483"/>
    </location>
</feature>
<keyword evidence="1" id="KW-0732">Signal</keyword>
<accession>A0A4R8IBT6</accession>
<protein>
    <recommendedName>
        <fullName evidence="2">DUF5723 domain-containing protein</fullName>
    </recommendedName>
</protein>
<evidence type="ECO:0000256" key="1">
    <source>
        <dbReference type="SAM" id="SignalP"/>
    </source>
</evidence>
<name>A0A4R8IBT6_9FLAO</name>